<keyword evidence="7" id="KW-0443">Lipid metabolism</keyword>
<dbReference type="CDD" id="cd01837">
    <property type="entry name" value="SGNH_plant_lipase_like"/>
    <property type="match status" value="1"/>
</dbReference>
<dbReference type="AlphaFoldDB" id="B9S8H0"/>
<keyword evidence="5" id="KW-0378">Hydrolase</keyword>
<evidence type="ECO:0000256" key="2">
    <source>
        <dbReference type="ARBA" id="ARBA00008668"/>
    </source>
</evidence>
<dbReference type="InParanoid" id="B9S8H0"/>
<organism evidence="9 10">
    <name type="scientific">Ricinus communis</name>
    <name type="common">Castor bean</name>
    <dbReference type="NCBI Taxonomy" id="3988"/>
    <lineage>
        <taxon>Eukaryota</taxon>
        <taxon>Viridiplantae</taxon>
        <taxon>Streptophyta</taxon>
        <taxon>Embryophyta</taxon>
        <taxon>Tracheophyta</taxon>
        <taxon>Spermatophyta</taxon>
        <taxon>Magnoliopsida</taxon>
        <taxon>eudicotyledons</taxon>
        <taxon>Gunneridae</taxon>
        <taxon>Pentapetalae</taxon>
        <taxon>rosids</taxon>
        <taxon>fabids</taxon>
        <taxon>Malpighiales</taxon>
        <taxon>Euphorbiaceae</taxon>
        <taxon>Acalyphoideae</taxon>
        <taxon>Acalypheae</taxon>
        <taxon>Ricinus</taxon>
    </lineage>
</organism>
<dbReference type="OMA" id="TCVEIME"/>
<keyword evidence="3" id="KW-0964">Secreted</keyword>
<dbReference type="PANTHER" id="PTHR45650:SF75">
    <property type="entry name" value="GDSL-LIKE LIPASE_ACYLHYDROLASE"/>
    <property type="match status" value="1"/>
</dbReference>
<sequence>MTFLFQVGVEAKLWWVVVVVVLPALFIMGAEGHGQVPCYFIFGDSLADNGNNNLLETLAKVNYPPYGIDFPFGPTGRFSNGRTTVDVIAEVLGFDNFIPPFASVNGTDILFGVNYASGSAGILNETGQQLGERIPLDMQLENHRTIVLRLVEILGTELAASWYLSKCLYTVGLGNNDYINNYFLPQYYNTSRDYTLLQYTELLIEQYTQQIKTLHKYGARKIALFGLGQIGCTPDAISTYGTNGSTCVEIMEEASLLFNSKLKLVVEQLNANITDAKFIYINYYTIGADSSVLGFTNASAGCCPVASDGQCIPDQVPCQNRTAYAFWDSFHPTEAVNVYIGLRSYSSLHPSDAYPFDIRNLVMLNQETGAAVSGKISIYQE</sequence>
<evidence type="ECO:0000313" key="10">
    <source>
        <dbReference type="Proteomes" id="UP000008311"/>
    </source>
</evidence>
<name>B9S8H0_RICCO</name>
<dbReference type="PANTHER" id="PTHR45650">
    <property type="entry name" value="GDSL-LIKE LIPASE/ACYLHYDROLASE-RELATED"/>
    <property type="match status" value="1"/>
</dbReference>
<gene>
    <name evidence="9" type="ORF">RCOM_1252930</name>
</gene>
<proteinExistence type="inferred from homology"/>
<dbReference type="KEGG" id="rcu:8267202"/>
<evidence type="ECO:0000256" key="1">
    <source>
        <dbReference type="ARBA" id="ARBA00004613"/>
    </source>
</evidence>
<dbReference type="InterPro" id="IPR036514">
    <property type="entry name" value="SGNH_hydro_sf"/>
</dbReference>
<evidence type="ECO:0000256" key="8">
    <source>
        <dbReference type="SAM" id="Phobius"/>
    </source>
</evidence>
<dbReference type="Proteomes" id="UP000008311">
    <property type="component" value="Unassembled WGS sequence"/>
</dbReference>
<keyword evidence="10" id="KW-1185">Reference proteome</keyword>
<evidence type="ECO:0000256" key="4">
    <source>
        <dbReference type="ARBA" id="ARBA00022729"/>
    </source>
</evidence>
<dbReference type="Gene3D" id="3.40.50.1110">
    <property type="entry name" value="SGNH hydrolase"/>
    <property type="match status" value="1"/>
</dbReference>
<dbReference type="InterPro" id="IPR001087">
    <property type="entry name" value="GDSL"/>
</dbReference>
<dbReference type="GO" id="GO:0016788">
    <property type="term" value="F:hydrolase activity, acting on ester bonds"/>
    <property type="evidence" value="ECO:0007669"/>
    <property type="project" value="InterPro"/>
</dbReference>
<dbReference type="eggNOG" id="ENOG502SHFG">
    <property type="taxonomic scope" value="Eukaryota"/>
</dbReference>
<accession>B9S8H0</accession>
<dbReference type="EMBL" id="EQ973891">
    <property type="protein sequence ID" value="EEF40147.1"/>
    <property type="molecule type" value="Genomic_DNA"/>
</dbReference>
<dbReference type="InterPro" id="IPR035669">
    <property type="entry name" value="SGNH_plant_lipase-like"/>
</dbReference>
<keyword evidence="8" id="KW-0812">Transmembrane</keyword>
<dbReference type="InterPro" id="IPR051238">
    <property type="entry name" value="GDSL_esterase/lipase"/>
</dbReference>
<reference evidence="10" key="1">
    <citation type="journal article" date="2010" name="Nat. Biotechnol.">
        <title>Draft genome sequence of the oilseed species Ricinus communis.</title>
        <authorList>
            <person name="Chan A.P."/>
            <person name="Crabtree J."/>
            <person name="Zhao Q."/>
            <person name="Lorenzi H."/>
            <person name="Orvis J."/>
            <person name="Puiu D."/>
            <person name="Melake-Berhan A."/>
            <person name="Jones K.M."/>
            <person name="Redman J."/>
            <person name="Chen G."/>
            <person name="Cahoon E.B."/>
            <person name="Gedil M."/>
            <person name="Stanke M."/>
            <person name="Haas B.J."/>
            <person name="Wortman J.R."/>
            <person name="Fraser-Liggett C.M."/>
            <person name="Ravel J."/>
            <person name="Rabinowicz P.D."/>
        </authorList>
    </citation>
    <scope>NUCLEOTIDE SEQUENCE [LARGE SCALE GENOMIC DNA]</scope>
    <source>
        <strain evidence="10">cv. Hale</strain>
    </source>
</reference>
<keyword evidence="8" id="KW-0472">Membrane</keyword>
<dbReference type="OrthoDB" id="812198at2759"/>
<evidence type="ECO:0000256" key="6">
    <source>
        <dbReference type="ARBA" id="ARBA00022963"/>
    </source>
</evidence>
<evidence type="ECO:0000256" key="3">
    <source>
        <dbReference type="ARBA" id="ARBA00022525"/>
    </source>
</evidence>
<evidence type="ECO:0000313" key="9">
    <source>
        <dbReference type="EMBL" id="EEF40147.1"/>
    </source>
</evidence>
<keyword evidence="4" id="KW-0732">Signal</keyword>
<feature type="transmembrane region" description="Helical" evidence="8">
    <location>
        <begin position="12"/>
        <end position="30"/>
    </location>
</feature>
<evidence type="ECO:0000256" key="7">
    <source>
        <dbReference type="ARBA" id="ARBA00023098"/>
    </source>
</evidence>
<dbReference type="GO" id="GO:0016042">
    <property type="term" value="P:lipid catabolic process"/>
    <property type="evidence" value="ECO:0007669"/>
    <property type="project" value="UniProtKB-KW"/>
</dbReference>
<comment type="similarity">
    <text evidence="2">Belongs to the 'GDSL' lipolytic enzyme family.</text>
</comment>
<dbReference type="Pfam" id="PF00657">
    <property type="entry name" value="Lipase_GDSL"/>
    <property type="match status" value="1"/>
</dbReference>
<keyword evidence="6" id="KW-0442">Lipid degradation</keyword>
<keyword evidence="8" id="KW-1133">Transmembrane helix</keyword>
<comment type="subcellular location">
    <subcellularLocation>
        <location evidence="1">Secreted</location>
    </subcellularLocation>
</comment>
<protein>
    <submittedName>
        <fullName evidence="9">Zinc finger protein, putative</fullName>
    </submittedName>
</protein>
<evidence type="ECO:0000256" key="5">
    <source>
        <dbReference type="ARBA" id="ARBA00022801"/>
    </source>
</evidence>
<dbReference type="GO" id="GO:0005576">
    <property type="term" value="C:extracellular region"/>
    <property type="evidence" value="ECO:0007669"/>
    <property type="project" value="UniProtKB-SubCell"/>
</dbReference>